<sequence>MSTTNNTPQCKPPRLYLFARIADGLSTAGLNTRGRLVVEKPFGHDLISARRLNTELHLYFPERLLRVDHFLGKEPVQNLVMFRFANSLLEPIWNRDHVAAVEITLAESFDVADRGAVRRKT</sequence>
<evidence type="ECO:0000256" key="6">
    <source>
        <dbReference type="ARBA" id="ARBA00023277"/>
    </source>
</evidence>
<dbReference type="InterPro" id="IPR036291">
    <property type="entry name" value="NAD(P)-bd_dom_sf"/>
</dbReference>
<evidence type="ECO:0000256" key="2">
    <source>
        <dbReference type="ARBA" id="ARBA00009975"/>
    </source>
</evidence>
<dbReference type="Pfam" id="PF02781">
    <property type="entry name" value="G6PD_C"/>
    <property type="match status" value="1"/>
</dbReference>
<feature type="domain" description="Glucose-6-phosphate dehydrogenase NAD-binding" evidence="7">
    <location>
        <begin position="17"/>
        <end position="78"/>
    </location>
</feature>
<keyword evidence="4" id="KW-0521">NADP</keyword>
<dbReference type="Gene3D" id="3.40.50.720">
    <property type="entry name" value="NAD(P)-binding Rossmann-like Domain"/>
    <property type="match status" value="1"/>
</dbReference>
<keyword evidence="6" id="KW-0119">Carbohydrate metabolism</keyword>
<feature type="domain" description="Glucose-6-phosphate dehydrogenase C-terminal" evidence="8">
    <location>
        <begin position="81"/>
        <end position="115"/>
    </location>
</feature>
<gene>
    <name evidence="9" type="ORF">HKK74_17780</name>
</gene>
<dbReference type="Proteomes" id="UP000805614">
    <property type="component" value="Unassembled WGS sequence"/>
</dbReference>
<accession>A0ABR7LR93</accession>
<evidence type="ECO:0000259" key="8">
    <source>
        <dbReference type="Pfam" id="PF02781"/>
    </source>
</evidence>
<organism evidence="9 10">
    <name type="scientific">Actinomadura alba</name>
    <dbReference type="NCBI Taxonomy" id="406431"/>
    <lineage>
        <taxon>Bacteria</taxon>
        <taxon>Bacillati</taxon>
        <taxon>Actinomycetota</taxon>
        <taxon>Actinomycetes</taxon>
        <taxon>Streptosporangiales</taxon>
        <taxon>Thermomonosporaceae</taxon>
        <taxon>Actinomadura</taxon>
    </lineage>
</organism>
<evidence type="ECO:0000313" key="9">
    <source>
        <dbReference type="EMBL" id="MBC6467331.1"/>
    </source>
</evidence>
<comment type="pathway">
    <text evidence="1">Carbohydrate degradation; pentose phosphate pathway; D-ribulose 5-phosphate from D-glucose 6-phosphate (oxidative stage): step 1/3.</text>
</comment>
<reference evidence="9 10" key="1">
    <citation type="submission" date="2020-06" db="EMBL/GenBank/DDBJ databases">
        <title>Actinomadura xiongansis sp. nov., isolated from soil of Baiyangdian.</title>
        <authorList>
            <person name="Zhang X."/>
        </authorList>
    </citation>
    <scope>NUCLEOTIDE SEQUENCE [LARGE SCALE GENOMIC DNA]</scope>
    <source>
        <strain evidence="9 10">HBUM206468</strain>
    </source>
</reference>
<dbReference type="PRINTS" id="PR00079">
    <property type="entry name" value="G6PDHDRGNASE"/>
</dbReference>
<dbReference type="SUPFAM" id="SSF51735">
    <property type="entry name" value="NAD(P)-binding Rossmann-fold domains"/>
    <property type="match status" value="1"/>
</dbReference>
<comment type="similarity">
    <text evidence="2">Belongs to the glucose-6-phosphate dehydrogenase family.</text>
</comment>
<evidence type="ECO:0000259" key="7">
    <source>
        <dbReference type="Pfam" id="PF00479"/>
    </source>
</evidence>
<keyword evidence="10" id="KW-1185">Reference proteome</keyword>
<dbReference type="InterPro" id="IPR022675">
    <property type="entry name" value="G6P_DH_C"/>
</dbReference>
<evidence type="ECO:0000256" key="3">
    <source>
        <dbReference type="ARBA" id="ARBA00022526"/>
    </source>
</evidence>
<dbReference type="SUPFAM" id="SSF55347">
    <property type="entry name" value="Glyceraldehyde-3-phosphate dehydrogenase-like, C-terminal domain"/>
    <property type="match status" value="1"/>
</dbReference>
<dbReference type="InterPro" id="IPR019796">
    <property type="entry name" value="G6P_DH_AS"/>
</dbReference>
<proteinExistence type="inferred from homology"/>
<dbReference type="PROSITE" id="PS00069">
    <property type="entry name" value="G6P_DEHYDROGENASE"/>
    <property type="match status" value="1"/>
</dbReference>
<dbReference type="PANTHER" id="PTHR23429:SF0">
    <property type="entry name" value="GLUCOSE-6-PHOSPHATE 1-DEHYDROGENASE"/>
    <property type="match status" value="1"/>
</dbReference>
<evidence type="ECO:0000256" key="5">
    <source>
        <dbReference type="ARBA" id="ARBA00023002"/>
    </source>
</evidence>
<name>A0ABR7LR93_9ACTN</name>
<keyword evidence="5" id="KW-0560">Oxidoreductase</keyword>
<dbReference type="InterPro" id="IPR001282">
    <property type="entry name" value="G6P_DH"/>
</dbReference>
<dbReference type="Pfam" id="PF00479">
    <property type="entry name" value="G6PD_N"/>
    <property type="match status" value="1"/>
</dbReference>
<evidence type="ECO:0000313" key="10">
    <source>
        <dbReference type="Proteomes" id="UP000805614"/>
    </source>
</evidence>
<dbReference type="Gene3D" id="3.30.360.10">
    <property type="entry name" value="Dihydrodipicolinate Reductase, domain 2"/>
    <property type="match status" value="1"/>
</dbReference>
<dbReference type="EMBL" id="JABVEC010000012">
    <property type="protein sequence ID" value="MBC6467331.1"/>
    <property type="molecule type" value="Genomic_DNA"/>
</dbReference>
<evidence type="ECO:0000256" key="4">
    <source>
        <dbReference type="ARBA" id="ARBA00022857"/>
    </source>
</evidence>
<protein>
    <recommendedName>
        <fullName evidence="11">Glucose-6-phosphate 1-dehydrogenase</fullName>
    </recommendedName>
</protein>
<comment type="caution">
    <text evidence="9">The sequence shown here is derived from an EMBL/GenBank/DDBJ whole genome shotgun (WGS) entry which is preliminary data.</text>
</comment>
<dbReference type="RefSeq" id="WP_187244337.1">
    <property type="nucleotide sequence ID" value="NZ_BAAAOK010000005.1"/>
</dbReference>
<keyword evidence="3" id="KW-0313">Glucose metabolism</keyword>
<evidence type="ECO:0008006" key="11">
    <source>
        <dbReference type="Google" id="ProtNLM"/>
    </source>
</evidence>
<dbReference type="PANTHER" id="PTHR23429">
    <property type="entry name" value="GLUCOSE-6-PHOSPHATE 1-DEHYDROGENASE G6PD"/>
    <property type="match status" value="1"/>
</dbReference>
<dbReference type="InterPro" id="IPR022674">
    <property type="entry name" value="G6P_DH_NAD-bd"/>
</dbReference>
<evidence type="ECO:0000256" key="1">
    <source>
        <dbReference type="ARBA" id="ARBA00004937"/>
    </source>
</evidence>